<evidence type="ECO:0000313" key="10">
    <source>
        <dbReference type="Proteomes" id="UP000366051"/>
    </source>
</evidence>
<gene>
    <name evidence="9" type="ORF">FTV88_2864</name>
</gene>
<evidence type="ECO:0000256" key="1">
    <source>
        <dbReference type="ARBA" id="ARBA00022908"/>
    </source>
</evidence>
<keyword evidence="3" id="KW-0233">DNA recombination</keyword>
<keyword evidence="10" id="KW-1185">Reference proteome</keyword>
<evidence type="ECO:0000313" key="9">
    <source>
        <dbReference type="EMBL" id="QGG48953.1"/>
    </source>
</evidence>
<protein>
    <submittedName>
        <fullName evidence="9">Recombinase family protein</fullName>
    </submittedName>
</protein>
<dbReference type="InterPro" id="IPR050639">
    <property type="entry name" value="SSR_resolvase"/>
</dbReference>
<dbReference type="PROSITE" id="PS51736">
    <property type="entry name" value="RECOMBINASES_3"/>
    <property type="match status" value="1"/>
</dbReference>
<feature type="active site" description="O-(5'-phospho-DNA)-serine intermediate" evidence="4 5">
    <location>
        <position position="10"/>
    </location>
</feature>
<evidence type="ECO:0000256" key="6">
    <source>
        <dbReference type="SAM" id="Coils"/>
    </source>
</evidence>
<evidence type="ECO:0000256" key="2">
    <source>
        <dbReference type="ARBA" id="ARBA00023125"/>
    </source>
</evidence>
<dbReference type="OrthoDB" id="1094757at2"/>
<keyword evidence="6" id="KW-0175">Coiled coil</keyword>
<dbReference type="InterPro" id="IPR006119">
    <property type="entry name" value="Resolv_N"/>
</dbReference>
<dbReference type="GO" id="GO:0000150">
    <property type="term" value="F:DNA strand exchange activity"/>
    <property type="evidence" value="ECO:0007669"/>
    <property type="project" value="InterPro"/>
</dbReference>
<evidence type="ECO:0000256" key="5">
    <source>
        <dbReference type="PROSITE-ProRule" id="PRU10137"/>
    </source>
</evidence>
<dbReference type="PANTHER" id="PTHR30461:SF23">
    <property type="entry name" value="DNA RECOMBINASE-RELATED"/>
    <property type="match status" value="1"/>
</dbReference>
<dbReference type="EMBL" id="CP045875">
    <property type="protein sequence ID" value="QGG48953.1"/>
    <property type="molecule type" value="Genomic_DNA"/>
</dbReference>
<dbReference type="PROSITE" id="PS51737">
    <property type="entry name" value="RECOMBINASE_DNA_BIND"/>
    <property type="match status" value="1"/>
</dbReference>
<sequence length="498" mass="57612">MYTAIYARVSTEDQAKHGYSLAHQIAECRQKAGTVKTKEYIDDGVSGEVLVRPALSRLLADVRAGIIDRVVFYSADRLSRNLENQLAIMSELKKKKVQAVFVRGDYQDTPEGAFMFKLHGAVAELEKNLIAMRTADGRRSKAKNGKIVKNYHIFGYDYDTEKGQLVVNETEAEVVRMIFHMFTKENHGINGIAKHLDSIGVKTKKGGHSWHRQVVRQILMNPVYDGKFTQNRWNTEKIHLNKYVKNEEDKVRIKERSKEEWIIVPCPRIVDDVTFSHAQSLLTESRRRWAGKPKNEYLLSGLVRCGECGNTMSGRKAKNWDSYVFEYYDVKSTAGAKNKGCGLKIRCEQLDNFVWRAFREMLDDVEGLDFGNNESFDKLRVEQNQLEKLQKELEKVKKGQVKLTLSFAVENVGDDIYQEAVRELQNKEKTIIAQIETIQSRMEELSQTENTKDLLLEAKEYYMSHEDELDLKMKQNLIRFVVREIRVFKDEKVDILLF</sequence>
<dbReference type="PROSITE" id="PS00397">
    <property type="entry name" value="RECOMBINASES_1"/>
    <property type="match status" value="1"/>
</dbReference>
<accession>A0A5Q2N4U1</accession>
<dbReference type="PANTHER" id="PTHR30461">
    <property type="entry name" value="DNA-INVERTASE FROM LAMBDOID PROPHAGE"/>
    <property type="match status" value="1"/>
</dbReference>
<keyword evidence="1" id="KW-0229">DNA integration</keyword>
<dbReference type="Pfam" id="PF00239">
    <property type="entry name" value="Resolvase"/>
    <property type="match status" value="1"/>
</dbReference>
<dbReference type="SUPFAM" id="SSF53041">
    <property type="entry name" value="Resolvase-like"/>
    <property type="match status" value="1"/>
</dbReference>
<feature type="domain" description="Resolvase/invertase-type recombinase catalytic" evidence="7">
    <location>
        <begin position="2"/>
        <end position="145"/>
    </location>
</feature>
<dbReference type="CDD" id="cd00338">
    <property type="entry name" value="Ser_Recombinase"/>
    <property type="match status" value="1"/>
</dbReference>
<organism evidence="9 10">
    <name type="scientific">Heliorestis convoluta</name>
    <dbReference type="NCBI Taxonomy" id="356322"/>
    <lineage>
        <taxon>Bacteria</taxon>
        <taxon>Bacillati</taxon>
        <taxon>Bacillota</taxon>
        <taxon>Clostridia</taxon>
        <taxon>Eubacteriales</taxon>
        <taxon>Heliobacteriaceae</taxon>
        <taxon>Heliorestis</taxon>
    </lineage>
</organism>
<dbReference type="SMART" id="SM00857">
    <property type="entry name" value="Resolvase"/>
    <property type="match status" value="1"/>
</dbReference>
<proteinExistence type="predicted"/>
<feature type="domain" description="Recombinase" evidence="8">
    <location>
        <begin position="153"/>
        <end position="288"/>
    </location>
</feature>
<dbReference type="RefSeq" id="WP_153726022.1">
    <property type="nucleotide sequence ID" value="NZ_CP045875.1"/>
</dbReference>
<name>A0A5Q2N4U1_9FIRM</name>
<dbReference type="AlphaFoldDB" id="A0A5Q2N4U1"/>
<evidence type="ECO:0000256" key="3">
    <source>
        <dbReference type="ARBA" id="ARBA00023172"/>
    </source>
</evidence>
<dbReference type="KEGG" id="hcv:FTV88_2864"/>
<dbReference type="Pfam" id="PF07508">
    <property type="entry name" value="Recombinase"/>
    <property type="match status" value="1"/>
</dbReference>
<keyword evidence="2" id="KW-0238">DNA-binding</keyword>
<evidence type="ECO:0000259" key="7">
    <source>
        <dbReference type="PROSITE" id="PS51736"/>
    </source>
</evidence>
<dbReference type="InterPro" id="IPR025827">
    <property type="entry name" value="Zn_ribbon_recom_dom"/>
</dbReference>
<reference evidence="10" key="1">
    <citation type="submission" date="2019-11" db="EMBL/GenBank/DDBJ databases">
        <title>Genome sequence of Heliorestis convoluta strain HH, an alkaliphilic and minimalistic phototrophic bacterium from a soda lake in Egypt.</title>
        <authorList>
            <person name="Dewey E.D."/>
            <person name="Stokes L.M."/>
            <person name="Burchell B.M."/>
            <person name="Shaffer K.N."/>
            <person name="Huntington A.M."/>
            <person name="Baker J.M."/>
            <person name="Nadendla S."/>
            <person name="Giglio M.G."/>
            <person name="Touchman J.W."/>
            <person name="Blankenship R.E."/>
            <person name="Madigan M.T."/>
            <person name="Sattley W.M."/>
        </authorList>
    </citation>
    <scope>NUCLEOTIDE SEQUENCE [LARGE SCALE GENOMIC DNA]</scope>
    <source>
        <strain evidence="10">HH</strain>
    </source>
</reference>
<dbReference type="InterPro" id="IPR011109">
    <property type="entry name" value="DNA_bind_recombinase_dom"/>
</dbReference>
<dbReference type="Pfam" id="PF13408">
    <property type="entry name" value="Zn_ribbon_recom"/>
    <property type="match status" value="1"/>
</dbReference>
<dbReference type="InterPro" id="IPR006118">
    <property type="entry name" value="Recombinase_CS"/>
</dbReference>
<evidence type="ECO:0000259" key="8">
    <source>
        <dbReference type="PROSITE" id="PS51737"/>
    </source>
</evidence>
<dbReference type="Gene3D" id="3.40.50.1390">
    <property type="entry name" value="Resolvase, N-terminal catalytic domain"/>
    <property type="match status" value="1"/>
</dbReference>
<dbReference type="Proteomes" id="UP000366051">
    <property type="component" value="Chromosome"/>
</dbReference>
<dbReference type="Gene3D" id="3.90.1750.20">
    <property type="entry name" value="Putative Large Serine Recombinase, Chain B, Domain 2"/>
    <property type="match status" value="1"/>
</dbReference>
<feature type="coiled-coil region" evidence="6">
    <location>
        <begin position="372"/>
        <end position="441"/>
    </location>
</feature>
<dbReference type="InterPro" id="IPR038109">
    <property type="entry name" value="DNA_bind_recomb_sf"/>
</dbReference>
<evidence type="ECO:0000256" key="4">
    <source>
        <dbReference type="PIRSR" id="PIRSR606118-50"/>
    </source>
</evidence>
<dbReference type="InterPro" id="IPR036162">
    <property type="entry name" value="Resolvase-like_N_sf"/>
</dbReference>
<dbReference type="GO" id="GO:0003677">
    <property type="term" value="F:DNA binding"/>
    <property type="evidence" value="ECO:0007669"/>
    <property type="project" value="UniProtKB-KW"/>
</dbReference>
<dbReference type="GO" id="GO:0015074">
    <property type="term" value="P:DNA integration"/>
    <property type="evidence" value="ECO:0007669"/>
    <property type="project" value="UniProtKB-KW"/>
</dbReference>